<name>A0A420MDG1_FUSOX</name>
<dbReference type="VEuPathDB" id="FungiDB:FOZG_14625"/>
<feature type="transmembrane region" description="Helical" evidence="7">
    <location>
        <begin position="169"/>
        <end position="191"/>
    </location>
</feature>
<dbReference type="GO" id="GO:0016020">
    <property type="term" value="C:membrane"/>
    <property type="evidence" value="ECO:0007669"/>
    <property type="project" value="UniProtKB-SubCell"/>
</dbReference>
<dbReference type="Proteomes" id="UP000285084">
    <property type="component" value="Unassembled WGS sequence"/>
</dbReference>
<dbReference type="FunFam" id="1.20.1740.10:FF:000001">
    <property type="entry name" value="Amino acid permease"/>
    <property type="match status" value="1"/>
</dbReference>
<evidence type="ECO:0000256" key="1">
    <source>
        <dbReference type="ARBA" id="ARBA00004141"/>
    </source>
</evidence>
<comment type="subcellular location">
    <subcellularLocation>
        <location evidence="1">Membrane</location>
        <topology evidence="1">Multi-pass membrane protein</topology>
    </subcellularLocation>
</comment>
<dbReference type="PIRSF" id="PIRSF006060">
    <property type="entry name" value="AA_transporter"/>
    <property type="match status" value="1"/>
</dbReference>
<feature type="transmembrane region" description="Helical" evidence="7">
    <location>
        <begin position="463"/>
        <end position="481"/>
    </location>
</feature>
<keyword evidence="4 7" id="KW-1133">Transmembrane helix</keyword>
<feature type="region of interest" description="Disordered" evidence="6">
    <location>
        <begin position="1"/>
        <end position="30"/>
    </location>
</feature>
<evidence type="ECO:0000256" key="4">
    <source>
        <dbReference type="ARBA" id="ARBA00022989"/>
    </source>
</evidence>
<feature type="transmembrane region" description="Helical" evidence="7">
    <location>
        <begin position="322"/>
        <end position="340"/>
    </location>
</feature>
<evidence type="ECO:0000256" key="2">
    <source>
        <dbReference type="ARBA" id="ARBA00022448"/>
    </source>
</evidence>
<dbReference type="Pfam" id="PF00324">
    <property type="entry name" value="AA_permease"/>
    <property type="match status" value="1"/>
</dbReference>
<feature type="transmembrane region" description="Helical" evidence="7">
    <location>
        <begin position="91"/>
        <end position="115"/>
    </location>
</feature>
<feature type="transmembrane region" description="Helical" evidence="7">
    <location>
        <begin position="493"/>
        <end position="511"/>
    </location>
</feature>
<evidence type="ECO:0000313" key="10">
    <source>
        <dbReference type="Proteomes" id="UP000285084"/>
    </source>
</evidence>
<dbReference type="InterPro" id="IPR050524">
    <property type="entry name" value="APC_YAT"/>
</dbReference>
<dbReference type="AlphaFoldDB" id="A0A420MDG1"/>
<feature type="transmembrane region" description="Helical" evidence="7">
    <location>
        <begin position="389"/>
        <end position="407"/>
    </location>
</feature>
<evidence type="ECO:0000256" key="3">
    <source>
        <dbReference type="ARBA" id="ARBA00022692"/>
    </source>
</evidence>
<feature type="transmembrane region" description="Helical" evidence="7">
    <location>
        <begin position="198"/>
        <end position="220"/>
    </location>
</feature>
<dbReference type="PANTHER" id="PTHR43341:SF18">
    <property type="entry name" value="AMINO ACID PERMEASE_ SLC12A DOMAIN-CONTAINING PROTEIN"/>
    <property type="match status" value="1"/>
</dbReference>
<dbReference type="EMBL" id="MRCX01000326">
    <property type="protein sequence ID" value="RKK66083.1"/>
    <property type="molecule type" value="Genomic_DNA"/>
</dbReference>
<dbReference type="VEuPathDB" id="FungiDB:FOIG_07435"/>
<evidence type="ECO:0000256" key="5">
    <source>
        <dbReference type="ARBA" id="ARBA00023136"/>
    </source>
</evidence>
<feature type="transmembrane region" description="Helical" evidence="7">
    <location>
        <begin position="60"/>
        <end position="79"/>
    </location>
</feature>
<dbReference type="Gene3D" id="1.20.1740.10">
    <property type="entry name" value="Amino acid/polyamine transporter I"/>
    <property type="match status" value="1"/>
</dbReference>
<reference evidence="9 10" key="1">
    <citation type="journal article" date="2018" name="Sci. Rep.">
        <title>Characterisation of pathogen-specific regions and novel effector candidates in Fusarium oxysporum f. sp. cepae.</title>
        <authorList>
            <person name="Armitage A.D."/>
            <person name="Taylor A."/>
            <person name="Sobczyk M.K."/>
            <person name="Baxter L."/>
            <person name="Greenfield B.P."/>
            <person name="Bates H.J."/>
            <person name="Wilson F."/>
            <person name="Jackson A.C."/>
            <person name="Ott S."/>
            <person name="Harrison R.J."/>
            <person name="Clarkson J.P."/>
        </authorList>
    </citation>
    <scope>NUCLEOTIDE SEQUENCE [LARGE SCALE GENOMIC DNA]</scope>
    <source>
        <strain evidence="9 10">Fo_A13</strain>
    </source>
</reference>
<feature type="domain" description="Amino acid permease/ SLC12A" evidence="8">
    <location>
        <begin position="60"/>
        <end position="518"/>
    </location>
</feature>
<dbReference type="PANTHER" id="PTHR43341">
    <property type="entry name" value="AMINO ACID PERMEASE"/>
    <property type="match status" value="1"/>
</dbReference>
<dbReference type="VEuPathDB" id="FungiDB:FOXG_13055"/>
<dbReference type="GO" id="GO:0015171">
    <property type="term" value="F:amino acid transmembrane transporter activity"/>
    <property type="evidence" value="ECO:0007669"/>
    <property type="project" value="TreeGrafter"/>
</dbReference>
<evidence type="ECO:0000256" key="7">
    <source>
        <dbReference type="SAM" id="Phobius"/>
    </source>
</evidence>
<organism evidence="9 10">
    <name type="scientific">Fusarium oxysporum</name>
    <name type="common">Fusarium vascular wilt</name>
    <dbReference type="NCBI Taxonomy" id="5507"/>
    <lineage>
        <taxon>Eukaryota</taxon>
        <taxon>Fungi</taxon>
        <taxon>Dikarya</taxon>
        <taxon>Ascomycota</taxon>
        <taxon>Pezizomycotina</taxon>
        <taxon>Sordariomycetes</taxon>
        <taxon>Hypocreomycetidae</taxon>
        <taxon>Hypocreales</taxon>
        <taxon>Nectriaceae</taxon>
        <taxon>Fusarium</taxon>
        <taxon>Fusarium oxysporum species complex</taxon>
    </lineage>
</organism>
<dbReference type="VEuPathDB" id="FungiDB:FOC4_g10001963"/>
<dbReference type="InterPro" id="IPR004841">
    <property type="entry name" value="AA-permease/SLC12A_dom"/>
</dbReference>
<dbReference type="VEuPathDB" id="FungiDB:FOC1_g10001196"/>
<keyword evidence="2" id="KW-0813">Transport</keyword>
<dbReference type="VEuPathDB" id="FungiDB:FOMG_16388"/>
<evidence type="ECO:0000259" key="8">
    <source>
        <dbReference type="Pfam" id="PF00324"/>
    </source>
</evidence>
<accession>A0A420MDG1</accession>
<dbReference type="VEuPathDB" id="FungiDB:FOMG_16387"/>
<evidence type="ECO:0000313" key="9">
    <source>
        <dbReference type="EMBL" id="RKK66083.1"/>
    </source>
</evidence>
<evidence type="ECO:0000256" key="6">
    <source>
        <dbReference type="SAM" id="MobiDB-lite"/>
    </source>
</evidence>
<feature type="transmembrane region" description="Helical" evidence="7">
    <location>
        <begin position="291"/>
        <end position="310"/>
    </location>
</feature>
<feature type="transmembrane region" description="Helical" evidence="7">
    <location>
        <begin position="422"/>
        <end position="442"/>
    </location>
</feature>
<keyword evidence="5 7" id="KW-0472">Membrane</keyword>
<dbReference type="VEuPathDB" id="FungiDB:HZS61_011291"/>
<sequence>MESKAPGMESGEKAVAIPDNQSNSSDLAPGVMVTGDTDIENAPIDMSELKEMNKGLQSRHLQMMALAGAIGTGLFLGSGRAVAQAGPVGAFLGYTLIGFSAAGVVLAVAEMAALVPLSGGIVRYAEVFVDPALSFANGWNLVYKGLIFIPTEIVAAAVLMSFWVEVNNAVWITVFGLLMALTNCLFVRVFGELEFGFALLKIALIFIVNIMAIVIIAGGGPKGETLGFRYWRDPGPFVQYMGIQGNLGRFLGFYTTFTNALYAFSGIENISLAAAETQNARHVIPQAAKRVFWRILLFYSLTMFLVGLVVPSNDDRLLKSTGTAASPFVISATLAGIKVIPHVINAIVVTSAWSCGNYGMMSYVGYLFGLAKNGHAPKVVTRLNRFGNPYVAVILFTLFMALGYLTVSDGASTVFTWLQDLLSIAILVNWTVILTTYLRLFYGCKKQAIDRNELPYKSPFQPYFSWGCITLFVLILITSGWQSFVHGHWNTKSFVSAYFDIPFVLLLYFGFKFYKKSKIIPLDEIPIQAFLDIANADPSPPLKPKRGIRKLNFLWW</sequence>
<feature type="transmembrane region" description="Helical" evidence="7">
    <location>
        <begin position="141"/>
        <end position="163"/>
    </location>
</feature>
<keyword evidence="3 7" id="KW-0812">Transmembrane</keyword>
<comment type="caution">
    <text evidence="9">The sequence shown here is derived from an EMBL/GenBank/DDBJ whole genome shotgun (WGS) entry which is preliminary data.</text>
</comment>
<proteinExistence type="predicted"/>
<protein>
    <submittedName>
        <fullName evidence="9">Dicarboxylic amino acid permease</fullName>
    </submittedName>
</protein>
<gene>
    <name evidence="9" type="ORF">BFJ69_g15710</name>
</gene>